<feature type="compositionally biased region" description="Polar residues" evidence="2">
    <location>
        <begin position="1406"/>
        <end position="1424"/>
    </location>
</feature>
<name>A0AAE0L150_9CHLO</name>
<keyword evidence="1" id="KW-0175">Coiled coil</keyword>
<feature type="compositionally biased region" description="Polar residues" evidence="2">
    <location>
        <begin position="270"/>
        <end position="281"/>
    </location>
</feature>
<evidence type="ECO:0000256" key="1">
    <source>
        <dbReference type="SAM" id="Coils"/>
    </source>
</evidence>
<reference evidence="3 4" key="1">
    <citation type="journal article" date="2015" name="Genome Biol. Evol.">
        <title>Comparative Genomics of a Bacterivorous Green Alga Reveals Evolutionary Causalities and Consequences of Phago-Mixotrophic Mode of Nutrition.</title>
        <authorList>
            <person name="Burns J.A."/>
            <person name="Paasch A."/>
            <person name="Narechania A."/>
            <person name="Kim E."/>
        </authorList>
    </citation>
    <scope>NUCLEOTIDE SEQUENCE [LARGE SCALE GENOMIC DNA]</scope>
    <source>
        <strain evidence="3 4">PLY_AMNH</strain>
    </source>
</reference>
<feature type="compositionally biased region" description="Acidic residues" evidence="2">
    <location>
        <begin position="283"/>
        <end position="305"/>
    </location>
</feature>
<dbReference type="InterPro" id="IPR024095">
    <property type="entry name" value="Vesicle_P115"/>
</dbReference>
<comment type="caution">
    <text evidence="3">The sequence shown here is derived from an EMBL/GenBank/DDBJ whole genome shotgun (WGS) entry which is preliminary data.</text>
</comment>
<proteinExistence type="predicted"/>
<feature type="compositionally biased region" description="Basic and acidic residues" evidence="2">
    <location>
        <begin position="354"/>
        <end position="371"/>
    </location>
</feature>
<feature type="non-terminal residue" evidence="3">
    <location>
        <position position="1"/>
    </location>
</feature>
<dbReference type="GO" id="GO:0061025">
    <property type="term" value="P:membrane fusion"/>
    <property type="evidence" value="ECO:0007669"/>
    <property type="project" value="TreeGrafter"/>
</dbReference>
<feature type="region of interest" description="Disordered" evidence="2">
    <location>
        <begin position="714"/>
        <end position="734"/>
    </location>
</feature>
<dbReference type="GO" id="GO:0006888">
    <property type="term" value="P:endoplasmic reticulum to Golgi vesicle-mediated transport"/>
    <property type="evidence" value="ECO:0007669"/>
    <property type="project" value="TreeGrafter"/>
</dbReference>
<feature type="compositionally biased region" description="Basic and acidic residues" evidence="2">
    <location>
        <begin position="178"/>
        <end position="187"/>
    </location>
</feature>
<feature type="compositionally biased region" description="Acidic residues" evidence="2">
    <location>
        <begin position="212"/>
        <end position="223"/>
    </location>
</feature>
<evidence type="ECO:0000256" key="2">
    <source>
        <dbReference type="SAM" id="MobiDB-lite"/>
    </source>
</evidence>
<feature type="coiled-coil region" evidence="1">
    <location>
        <begin position="412"/>
        <end position="458"/>
    </location>
</feature>
<feature type="region of interest" description="Disordered" evidence="2">
    <location>
        <begin position="268"/>
        <end position="399"/>
    </location>
</feature>
<feature type="compositionally biased region" description="Polar residues" evidence="2">
    <location>
        <begin position="1290"/>
        <end position="1317"/>
    </location>
</feature>
<feature type="compositionally biased region" description="Acidic residues" evidence="2">
    <location>
        <begin position="551"/>
        <end position="561"/>
    </location>
</feature>
<dbReference type="GO" id="GO:0048211">
    <property type="term" value="P:Golgi vesicle docking"/>
    <property type="evidence" value="ECO:0007669"/>
    <property type="project" value="TreeGrafter"/>
</dbReference>
<evidence type="ECO:0000313" key="3">
    <source>
        <dbReference type="EMBL" id="KAK3267905.1"/>
    </source>
</evidence>
<evidence type="ECO:0000313" key="4">
    <source>
        <dbReference type="Proteomes" id="UP001190700"/>
    </source>
</evidence>
<dbReference type="GO" id="GO:0006886">
    <property type="term" value="P:intracellular protein transport"/>
    <property type="evidence" value="ECO:0007669"/>
    <property type="project" value="TreeGrafter"/>
</dbReference>
<feature type="compositionally biased region" description="Low complexity" evidence="2">
    <location>
        <begin position="519"/>
        <end position="531"/>
    </location>
</feature>
<dbReference type="Proteomes" id="UP001190700">
    <property type="component" value="Unassembled WGS sequence"/>
</dbReference>
<feature type="compositionally biased region" description="Acidic residues" evidence="2">
    <location>
        <begin position="500"/>
        <end position="518"/>
    </location>
</feature>
<accession>A0AAE0L150</accession>
<keyword evidence="4" id="KW-1185">Reference proteome</keyword>
<feature type="region of interest" description="Disordered" evidence="2">
    <location>
        <begin position="178"/>
        <end position="232"/>
    </location>
</feature>
<dbReference type="GO" id="GO:0012507">
    <property type="term" value="C:ER to Golgi transport vesicle membrane"/>
    <property type="evidence" value="ECO:0007669"/>
    <property type="project" value="TreeGrafter"/>
</dbReference>
<dbReference type="GO" id="GO:0005783">
    <property type="term" value="C:endoplasmic reticulum"/>
    <property type="evidence" value="ECO:0007669"/>
    <property type="project" value="TreeGrafter"/>
</dbReference>
<gene>
    <name evidence="3" type="ORF">CYMTET_23566</name>
</gene>
<feature type="region of interest" description="Disordered" evidence="2">
    <location>
        <begin position="1263"/>
        <end position="1455"/>
    </location>
</feature>
<organism evidence="3 4">
    <name type="scientific">Cymbomonas tetramitiformis</name>
    <dbReference type="NCBI Taxonomy" id="36881"/>
    <lineage>
        <taxon>Eukaryota</taxon>
        <taxon>Viridiplantae</taxon>
        <taxon>Chlorophyta</taxon>
        <taxon>Pyramimonadophyceae</taxon>
        <taxon>Pyramimonadales</taxon>
        <taxon>Pyramimonadaceae</taxon>
        <taxon>Cymbomonas</taxon>
    </lineage>
</organism>
<feature type="compositionally biased region" description="Low complexity" evidence="2">
    <location>
        <begin position="714"/>
        <end position="728"/>
    </location>
</feature>
<protein>
    <submittedName>
        <fullName evidence="3">Uncharacterized protein</fullName>
    </submittedName>
</protein>
<feature type="region of interest" description="Disordered" evidence="2">
    <location>
        <begin position="490"/>
        <end position="577"/>
    </location>
</feature>
<dbReference type="PANTHER" id="PTHR10013:SF0">
    <property type="entry name" value="GENERAL VESICULAR TRANSPORT FACTOR P115"/>
    <property type="match status" value="1"/>
</dbReference>
<feature type="compositionally biased region" description="Polar residues" evidence="2">
    <location>
        <begin position="1340"/>
        <end position="1380"/>
    </location>
</feature>
<feature type="region of interest" description="Disordered" evidence="2">
    <location>
        <begin position="759"/>
        <end position="779"/>
    </location>
</feature>
<feature type="region of interest" description="Disordered" evidence="2">
    <location>
        <begin position="888"/>
        <end position="937"/>
    </location>
</feature>
<sequence length="1455" mass="159016">VASSIKPGPGGVSAKAAELEKTVQELKEQLGSSQQQIEDHLAEVKELQEDAAQRQTSFSEIQAENEELRSVISDLDAKRANEGAKAEELKNNEESYLQQLAASQAKVEEQLIEIGDLKEKMNKSNEAIVFLRHEHNVEVDAREALEQKYDAVCDELERVKQVHLQQEIQAIEKKSVEAQLESDKSVQKDSAAMALKEVLNEALHHENSSSQPDDEVEEHEEPPEAGISVMEKFKSASLNSQLREKEAMITTLLAMKSKYEQVLESKTHYTDTAFTQTSRQDWASDEEDEDPEEEHGSEEEEEEEAGAPIGPRGDPDVYDPEEAKDTEDSPNTAPGSDKRWKKRAAKLVIQKRVFKSEKTSKEHAEKPEKTPKGWKKQVVAASMGSKAAGAISERRRTRVGSVTLTKDIAEKLKNKNLEQREAELERQLAKMEEERTSMKEERKEVSRLKTKLRMQRAVAMFKSDVTEATKSAIALRNQRWNDLERLFSSSSVAMPRAEDDPPADQDGPDLENEPEDEAGASLESEPASEEAPSPPPPEEDIAEAGPPSSEPELEAEPEAEAEPAGQLKATAQPPETLAKLRQELKMMHRAMNALRQSFMVDDSGGCANCLGLEATALESGTARIEAEEGLASALQEISDLKSRQEEEARLAEVALQAEMELSQSLEEKVEQLSIGATESGVNELIQKFDAAKMEMEDQIKELEGAVAKEKEKAASAAKDAQAQLAAASQKHEALANSFKTAQEKVVKLQESLKEAEAAKKAAATEMQKQEDASAAAHTQELNQVKADLKKSVGEAKAMEKKIKIHDMEMENLRERLTRGDKSHDEEVKALKDKMKELKQAEVKQTRQANCAKCAAASDRIRQLEYEITDMQKAQKANIGGSLRAETHNVKRRWQKTSPRLSAVNAIAERSGAPSVSSAETPEDAPDAPSSQPFGDPACAILEQGDLDAEPPALPSASPSSFPAQRTIHAHTVHYSHKAPPENLHTGGPGADAANWQMVAKPRPLSSMSSHPGEWPPLLVARAEPQEDAYEASYKYSREFKPVASIQQMSMSIPLMSTRISISPSRRPGRVKIEEPVLDKLSPLALAGAPNELPTTFALQTKDAGPPLPFKDDPRAPLVMPRFPGRSLQLSGLPPLLVPTVASREAERGASSRKDRYIEPGHQCIPLTPSTSNIFNLLTHSAEPPHAQMSGEQLRGAPPRLNSTHHRIPSAGGMGPTLSNIRQHRRASEAETISPRSYIPTGRKPLTGEFRGDLHFVDPSPLQISSWGTHEDLPALGGSIEDMVPPRHGSHNPSTSHSRSCSMSPRRNQADYNTSADNSNDHHIPLPTPVEYVSDGAQAELTPSRSDGAQAELTPSRSDGAQAELTPSQSDDAQAELTPSRSDLEPASEGSVHGDPEASVEYPSPSSPGQDQTPEVPSLSLSNQEKAWIEGPDAAEPAAVDGPSNLEEEAHDNPNC</sequence>
<feature type="compositionally biased region" description="Basic and acidic residues" evidence="2">
    <location>
        <begin position="198"/>
        <end position="207"/>
    </location>
</feature>
<dbReference type="GO" id="GO:0005795">
    <property type="term" value="C:Golgi stack"/>
    <property type="evidence" value="ECO:0007669"/>
    <property type="project" value="TreeGrafter"/>
</dbReference>
<dbReference type="PANTHER" id="PTHR10013">
    <property type="entry name" value="GENERAL VESICULAR TRANSPORT FACTOR P115"/>
    <property type="match status" value="1"/>
</dbReference>
<dbReference type="EMBL" id="LGRX02012134">
    <property type="protein sequence ID" value="KAK3267905.1"/>
    <property type="molecule type" value="Genomic_DNA"/>
</dbReference>